<evidence type="ECO:0000313" key="1">
    <source>
        <dbReference type="EMBL" id="KAF9790315.1"/>
    </source>
</evidence>
<gene>
    <name evidence="1" type="ORF">BJ322DRAFT_1017059</name>
</gene>
<reference evidence="1" key="1">
    <citation type="journal article" date="2020" name="Nat. Commun.">
        <title>Large-scale genome sequencing of mycorrhizal fungi provides insights into the early evolution of symbiotic traits.</title>
        <authorList>
            <person name="Miyauchi S."/>
            <person name="Kiss E."/>
            <person name="Kuo A."/>
            <person name="Drula E."/>
            <person name="Kohler A."/>
            <person name="Sanchez-Garcia M."/>
            <person name="Morin E."/>
            <person name="Andreopoulos B."/>
            <person name="Barry K.W."/>
            <person name="Bonito G."/>
            <person name="Buee M."/>
            <person name="Carver A."/>
            <person name="Chen C."/>
            <person name="Cichocki N."/>
            <person name="Clum A."/>
            <person name="Culley D."/>
            <person name="Crous P.W."/>
            <person name="Fauchery L."/>
            <person name="Girlanda M."/>
            <person name="Hayes R.D."/>
            <person name="Keri Z."/>
            <person name="LaButti K."/>
            <person name="Lipzen A."/>
            <person name="Lombard V."/>
            <person name="Magnuson J."/>
            <person name="Maillard F."/>
            <person name="Murat C."/>
            <person name="Nolan M."/>
            <person name="Ohm R.A."/>
            <person name="Pangilinan J."/>
            <person name="Pereira M.F."/>
            <person name="Perotto S."/>
            <person name="Peter M."/>
            <person name="Pfister S."/>
            <person name="Riley R."/>
            <person name="Sitrit Y."/>
            <person name="Stielow J.B."/>
            <person name="Szollosi G."/>
            <person name="Zifcakova L."/>
            <person name="Stursova M."/>
            <person name="Spatafora J.W."/>
            <person name="Tedersoo L."/>
            <person name="Vaario L.M."/>
            <person name="Yamada A."/>
            <person name="Yan M."/>
            <person name="Wang P."/>
            <person name="Xu J."/>
            <person name="Bruns T."/>
            <person name="Baldrian P."/>
            <person name="Vilgalys R."/>
            <person name="Dunand C."/>
            <person name="Henrissat B."/>
            <person name="Grigoriev I.V."/>
            <person name="Hibbett D."/>
            <person name="Nagy L.G."/>
            <person name="Martin F.M."/>
        </authorList>
    </citation>
    <scope>NUCLEOTIDE SEQUENCE</scope>
    <source>
        <strain evidence="1">UH-Tt-Lm1</strain>
    </source>
</reference>
<comment type="caution">
    <text evidence="1">The sequence shown here is derived from an EMBL/GenBank/DDBJ whole genome shotgun (WGS) entry which is preliminary data.</text>
</comment>
<evidence type="ECO:0000313" key="2">
    <source>
        <dbReference type="Proteomes" id="UP000736335"/>
    </source>
</evidence>
<organism evidence="1 2">
    <name type="scientific">Thelephora terrestris</name>
    <dbReference type="NCBI Taxonomy" id="56493"/>
    <lineage>
        <taxon>Eukaryota</taxon>
        <taxon>Fungi</taxon>
        <taxon>Dikarya</taxon>
        <taxon>Basidiomycota</taxon>
        <taxon>Agaricomycotina</taxon>
        <taxon>Agaricomycetes</taxon>
        <taxon>Thelephorales</taxon>
        <taxon>Thelephoraceae</taxon>
        <taxon>Thelephora</taxon>
    </lineage>
</organism>
<dbReference type="Proteomes" id="UP000736335">
    <property type="component" value="Unassembled WGS sequence"/>
</dbReference>
<sequence length="191" mass="21813">MSHESRPDLLMFGHNKGCCMGSIFGLFKGSIQEDYHLTLGCDPQTFVIFYAILHTLNPSVQNIEYLDVQSYSWWSHHTRCRDKPLLDKPNENRDVIVLSQASWTTKFLVKYKPRAAHFEGCKGPHNLDEHPGIKLHQGGLCPQVATLSILTDDPALSFPSKFDNHWTSPIFQLMWEPDDNTSHTTRYSPAI</sequence>
<reference evidence="1" key="2">
    <citation type="submission" date="2020-11" db="EMBL/GenBank/DDBJ databases">
        <authorList>
            <consortium name="DOE Joint Genome Institute"/>
            <person name="Kuo A."/>
            <person name="Miyauchi S."/>
            <person name="Kiss E."/>
            <person name="Drula E."/>
            <person name="Kohler A."/>
            <person name="Sanchez-Garcia M."/>
            <person name="Andreopoulos B."/>
            <person name="Barry K.W."/>
            <person name="Bonito G."/>
            <person name="Buee M."/>
            <person name="Carver A."/>
            <person name="Chen C."/>
            <person name="Cichocki N."/>
            <person name="Clum A."/>
            <person name="Culley D."/>
            <person name="Crous P.W."/>
            <person name="Fauchery L."/>
            <person name="Girlanda M."/>
            <person name="Hayes R."/>
            <person name="Keri Z."/>
            <person name="Labutti K."/>
            <person name="Lipzen A."/>
            <person name="Lombard V."/>
            <person name="Magnuson J."/>
            <person name="Maillard F."/>
            <person name="Morin E."/>
            <person name="Murat C."/>
            <person name="Nolan M."/>
            <person name="Ohm R."/>
            <person name="Pangilinan J."/>
            <person name="Pereira M."/>
            <person name="Perotto S."/>
            <person name="Peter M."/>
            <person name="Riley R."/>
            <person name="Sitrit Y."/>
            <person name="Stielow B."/>
            <person name="Szollosi G."/>
            <person name="Zifcakova L."/>
            <person name="Stursova M."/>
            <person name="Spatafora J.W."/>
            <person name="Tedersoo L."/>
            <person name="Vaario L.-M."/>
            <person name="Yamada A."/>
            <person name="Yan M."/>
            <person name="Wang P."/>
            <person name="Xu J."/>
            <person name="Bruns T."/>
            <person name="Baldrian P."/>
            <person name="Vilgalys R."/>
            <person name="Henrissat B."/>
            <person name="Grigoriev I.V."/>
            <person name="Hibbett D."/>
            <person name="Nagy L.G."/>
            <person name="Martin F.M."/>
        </authorList>
    </citation>
    <scope>NUCLEOTIDE SEQUENCE</scope>
    <source>
        <strain evidence="1">UH-Tt-Lm1</strain>
    </source>
</reference>
<proteinExistence type="predicted"/>
<name>A0A9P6HM38_9AGAM</name>
<dbReference type="AlphaFoldDB" id="A0A9P6HM38"/>
<keyword evidence="2" id="KW-1185">Reference proteome</keyword>
<protein>
    <submittedName>
        <fullName evidence="1">Uncharacterized protein</fullName>
    </submittedName>
</protein>
<dbReference type="EMBL" id="WIUZ02000002">
    <property type="protein sequence ID" value="KAF9790315.1"/>
    <property type="molecule type" value="Genomic_DNA"/>
</dbReference>
<accession>A0A9P6HM38</accession>